<proteinExistence type="predicted"/>
<dbReference type="InterPro" id="IPR011009">
    <property type="entry name" value="Kinase-like_dom_sf"/>
</dbReference>
<dbReference type="EnsemblPlants" id="AET5Gv21190900.3">
    <property type="protein sequence ID" value="AET5Gv21190900.3"/>
    <property type="gene ID" value="AET5Gv21190900"/>
</dbReference>
<evidence type="ECO:0000259" key="1">
    <source>
        <dbReference type="PROSITE" id="PS50011"/>
    </source>
</evidence>
<evidence type="ECO:0000313" key="3">
    <source>
        <dbReference type="Proteomes" id="UP000015105"/>
    </source>
</evidence>
<dbReference type="AlphaFoldDB" id="A0A453MHS5"/>
<evidence type="ECO:0000313" key="2">
    <source>
        <dbReference type="EnsemblPlants" id="AET5Gv21190900.3"/>
    </source>
</evidence>
<dbReference type="Gene3D" id="1.10.510.10">
    <property type="entry name" value="Transferase(Phosphotransferase) domain 1"/>
    <property type="match status" value="1"/>
</dbReference>
<reference evidence="2" key="3">
    <citation type="journal article" date="2017" name="Nature">
        <title>Genome sequence of the progenitor of the wheat D genome Aegilops tauschii.</title>
        <authorList>
            <person name="Luo M.C."/>
            <person name="Gu Y.Q."/>
            <person name="Puiu D."/>
            <person name="Wang H."/>
            <person name="Twardziok S.O."/>
            <person name="Deal K.R."/>
            <person name="Huo N."/>
            <person name="Zhu T."/>
            <person name="Wang L."/>
            <person name="Wang Y."/>
            <person name="McGuire P.E."/>
            <person name="Liu S."/>
            <person name="Long H."/>
            <person name="Ramasamy R.K."/>
            <person name="Rodriguez J.C."/>
            <person name="Van S.L."/>
            <person name="Yuan L."/>
            <person name="Wang Z."/>
            <person name="Xia Z."/>
            <person name="Xiao L."/>
            <person name="Anderson O.D."/>
            <person name="Ouyang S."/>
            <person name="Liang Y."/>
            <person name="Zimin A.V."/>
            <person name="Pertea G."/>
            <person name="Qi P."/>
            <person name="Bennetzen J.L."/>
            <person name="Dai X."/>
            <person name="Dawson M.W."/>
            <person name="Muller H.G."/>
            <person name="Kugler K."/>
            <person name="Rivarola-Duarte L."/>
            <person name="Spannagl M."/>
            <person name="Mayer K.F.X."/>
            <person name="Lu F.H."/>
            <person name="Bevan M.W."/>
            <person name="Leroy P."/>
            <person name="Li P."/>
            <person name="You F.M."/>
            <person name="Sun Q."/>
            <person name="Liu Z."/>
            <person name="Lyons E."/>
            <person name="Wicker T."/>
            <person name="Salzberg S.L."/>
            <person name="Devos K.M."/>
            <person name="Dvorak J."/>
        </authorList>
    </citation>
    <scope>NUCLEOTIDE SEQUENCE [LARGE SCALE GENOMIC DNA]</scope>
    <source>
        <strain evidence="2">cv. AL8/78</strain>
    </source>
</reference>
<protein>
    <recommendedName>
        <fullName evidence="1">Protein kinase domain-containing protein</fullName>
    </recommendedName>
</protein>
<name>A0A453MHS5_AEGTS</name>
<reference evidence="2" key="4">
    <citation type="submission" date="2019-03" db="UniProtKB">
        <authorList>
            <consortium name="EnsemblPlants"/>
        </authorList>
    </citation>
    <scope>IDENTIFICATION</scope>
</reference>
<keyword evidence="3" id="KW-1185">Reference proteome</keyword>
<dbReference type="InterPro" id="IPR000719">
    <property type="entry name" value="Prot_kinase_dom"/>
</dbReference>
<dbReference type="GO" id="GO:0004672">
    <property type="term" value="F:protein kinase activity"/>
    <property type="evidence" value="ECO:0007669"/>
    <property type="project" value="InterPro"/>
</dbReference>
<dbReference type="GO" id="GO:0005524">
    <property type="term" value="F:ATP binding"/>
    <property type="evidence" value="ECO:0007669"/>
    <property type="project" value="InterPro"/>
</dbReference>
<organism evidence="2 3">
    <name type="scientific">Aegilops tauschii subsp. strangulata</name>
    <name type="common">Goatgrass</name>
    <dbReference type="NCBI Taxonomy" id="200361"/>
    <lineage>
        <taxon>Eukaryota</taxon>
        <taxon>Viridiplantae</taxon>
        <taxon>Streptophyta</taxon>
        <taxon>Embryophyta</taxon>
        <taxon>Tracheophyta</taxon>
        <taxon>Spermatophyta</taxon>
        <taxon>Magnoliopsida</taxon>
        <taxon>Liliopsida</taxon>
        <taxon>Poales</taxon>
        <taxon>Poaceae</taxon>
        <taxon>BOP clade</taxon>
        <taxon>Pooideae</taxon>
        <taxon>Triticodae</taxon>
        <taxon>Triticeae</taxon>
        <taxon>Triticinae</taxon>
        <taxon>Aegilops</taxon>
    </lineage>
</organism>
<dbReference type="Gramene" id="AET5Gv21190900.3">
    <property type="protein sequence ID" value="AET5Gv21190900.3"/>
    <property type="gene ID" value="AET5Gv21190900"/>
</dbReference>
<accession>A0A453MHS5</accession>
<dbReference type="Proteomes" id="UP000015105">
    <property type="component" value="Chromosome 5D"/>
</dbReference>
<dbReference type="Pfam" id="PF00069">
    <property type="entry name" value="Pkinase"/>
    <property type="match status" value="1"/>
</dbReference>
<reference evidence="3" key="2">
    <citation type="journal article" date="2017" name="Nat. Plants">
        <title>The Aegilops tauschii genome reveals multiple impacts of transposons.</title>
        <authorList>
            <person name="Zhao G."/>
            <person name="Zou C."/>
            <person name="Li K."/>
            <person name="Wang K."/>
            <person name="Li T."/>
            <person name="Gao L."/>
            <person name="Zhang X."/>
            <person name="Wang H."/>
            <person name="Yang Z."/>
            <person name="Liu X."/>
            <person name="Jiang W."/>
            <person name="Mao L."/>
            <person name="Kong X."/>
            <person name="Jiao Y."/>
            <person name="Jia J."/>
        </authorList>
    </citation>
    <scope>NUCLEOTIDE SEQUENCE [LARGE SCALE GENOMIC DNA]</scope>
    <source>
        <strain evidence="3">cv. AL8/78</strain>
    </source>
</reference>
<reference evidence="3" key="1">
    <citation type="journal article" date="2014" name="Science">
        <title>Ancient hybridizations among the ancestral genomes of bread wheat.</title>
        <authorList>
            <consortium name="International Wheat Genome Sequencing Consortium,"/>
            <person name="Marcussen T."/>
            <person name="Sandve S.R."/>
            <person name="Heier L."/>
            <person name="Spannagl M."/>
            <person name="Pfeifer M."/>
            <person name="Jakobsen K.S."/>
            <person name="Wulff B.B."/>
            <person name="Steuernagel B."/>
            <person name="Mayer K.F."/>
            <person name="Olsen O.A."/>
        </authorList>
    </citation>
    <scope>NUCLEOTIDE SEQUENCE [LARGE SCALE GENOMIC DNA]</scope>
    <source>
        <strain evidence="3">cv. AL8/78</strain>
    </source>
</reference>
<reference evidence="2" key="5">
    <citation type="journal article" date="2021" name="G3 (Bethesda)">
        <title>Aegilops tauschii genome assembly Aet v5.0 features greater sequence contiguity and improved annotation.</title>
        <authorList>
            <person name="Wang L."/>
            <person name="Zhu T."/>
            <person name="Rodriguez J.C."/>
            <person name="Deal K.R."/>
            <person name="Dubcovsky J."/>
            <person name="McGuire P.E."/>
            <person name="Lux T."/>
            <person name="Spannagl M."/>
            <person name="Mayer K.F.X."/>
            <person name="Baldrich P."/>
            <person name="Meyers B.C."/>
            <person name="Huo N."/>
            <person name="Gu Y.Q."/>
            <person name="Zhou H."/>
            <person name="Devos K.M."/>
            <person name="Bennetzen J.L."/>
            <person name="Unver T."/>
            <person name="Budak H."/>
            <person name="Gulick P.J."/>
            <person name="Galiba G."/>
            <person name="Kalapos B."/>
            <person name="Nelson D.R."/>
            <person name="Li P."/>
            <person name="You F.M."/>
            <person name="Luo M.C."/>
            <person name="Dvorak J."/>
        </authorList>
    </citation>
    <scope>NUCLEOTIDE SEQUENCE [LARGE SCALE GENOMIC DNA]</scope>
    <source>
        <strain evidence="2">cv. AL8/78</strain>
    </source>
</reference>
<sequence length="60" mass="6853">KNIVGTMGYTDPEYIRSGLIGFSSDVYSLGVIIMEILTGVRHNRKDEHVRTSRRFPQVEL</sequence>
<dbReference type="PROSITE" id="PS50011">
    <property type="entry name" value="PROTEIN_KINASE_DOM"/>
    <property type="match status" value="1"/>
</dbReference>
<dbReference type="SUPFAM" id="SSF56112">
    <property type="entry name" value="Protein kinase-like (PK-like)"/>
    <property type="match status" value="1"/>
</dbReference>
<feature type="domain" description="Protein kinase" evidence="1">
    <location>
        <begin position="1"/>
        <end position="60"/>
    </location>
</feature>
<dbReference type="PANTHER" id="PTHR45707">
    <property type="entry name" value="C2 CALCIUM/LIPID-BINDING PLANT PHOSPHORIBOSYLTRANSFERASE FAMILY PROTEIN"/>
    <property type="match status" value="1"/>
</dbReference>